<dbReference type="Proteomes" id="UP001180020">
    <property type="component" value="Unassembled WGS sequence"/>
</dbReference>
<evidence type="ECO:0000256" key="5">
    <source>
        <dbReference type="SAM" id="Phobius"/>
    </source>
</evidence>
<accession>A0AAV9C417</accession>
<keyword evidence="3 5" id="KW-1133">Transmembrane helix</keyword>
<name>A0AAV9C417_ACOCL</name>
<evidence type="ECO:0000256" key="2">
    <source>
        <dbReference type="ARBA" id="ARBA00022692"/>
    </source>
</evidence>
<dbReference type="EMBL" id="JAUJYO010000021">
    <property type="protein sequence ID" value="KAK1283855.1"/>
    <property type="molecule type" value="Genomic_DNA"/>
</dbReference>
<evidence type="ECO:0000256" key="4">
    <source>
        <dbReference type="ARBA" id="ARBA00023136"/>
    </source>
</evidence>
<comment type="subcellular location">
    <subcellularLocation>
        <location evidence="1">Membrane</location>
        <topology evidence="1">Multi-pass membrane protein</topology>
    </subcellularLocation>
</comment>
<dbReference type="Pfam" id="PF02535">
    <property type="entry name" value="Zip"/>
    <property type="match status" value="1"/>
</dbReference>
<protein>
    <submittedName>
        <fullName evidence="6">Zinc transporter 6</fullName>
    </submittedName>
</protein>
<comment type="caution">
    <text evidence="6">The sequence shown here is derived from an EMBL/GenBank/DDBJ whole genome shotgun (WGS) entry which is preliminary data.</text>
</comment>
<dbReference type="GO" id="GO:0046873">
    <property type="term" value="F:metal ion transmembrane transporter activity"/>
    <property type="evidence" value="ECO:0007669"/>
    <property type="project" value="InterPro"/>
</dbReference>
<sequence>MNIDHDFPKLGRIQLGHDYVDVRDVLGHDSDRDYPGHADLPPDGYDDRSMNALISEGLLGSLSSGILIYMALINLIVADFFHDKTMSSKPWLKKASYTAVVLGSVSMSVLAFWA</sequence>
<dbReference type="GO" id="GO:0016020">
    <property type="term" value="C:membrane"/>
    <property type="evidence" value="ECO:0007669"/>
    <property type="project" value="UniProtKB-SubCell"/>
</dbReference>
<reference evidence="6" key="1">
    <citation type="journal article" date="2023" name="Nat. Commun.">
        <title>Diploid and tetraploid genomes of Acorus and the evolution of monocots.</title>
        <authorList>
            <person name="Ma L."/>
            <person name="Liu K.W."/>
            <person name="Li Z."/>
            <person name="Hsiao Y.Y."/>
            <person name="Qi Y."/>
            <person name="Fu T."/>
            <person name="Tang G.D."/>
            <person name="Zhang D."/>
            <person name="Sun W.H."/>
            <person name="Liu D.K."/>
            <person name="Li Y."/>
            <person name="Chen G.Z."/>
            <person name="Liu X.D."/>
            <person name="Liao X.Y."/>
            <person name="Jiang Y.T."/>
            <person name="Yu X."/>
            <person name="Hao Y."/>
            <person name="Huang J."/>
            <person name="Zhao X.W."/>
            <person name="Ke S."/>
            <person name="Chen Y.Y."/>
            <person name="Wu W.L."/>
            <person name="Hsu J.L."/>
            <person name="Lin Y.F."/>
            <person name="Huang M.D."/>
            <person name="Li C.Y."/>
            <person name="Huang L."/>
            <person name="Wang Z.W."/>
            <person name="Zhao X."/>
            <person name="Zhong W.Y."/>
            <person name="Peng D.H."/>
            <person name="Ahmad S."/>
            <person name="Lan S."/>
            <person name="Zhang J.S."/>
            <person name="Tsai W.C."/>
            <person name="Van de Peer Y."/>
            <person name="Liu Z.J."/>
        </authorList>
    </citation>
    <scope>NUCLEOTIDE SEQUENCE</scope>
    <source>
        <strain evidence="6">CP</strain>
    </source>
</reference>
<dbReference type="InterPro" id="IPR003689">
    <property type="entry name" value="ZIP"/>
</dbReference>
<evidence type="ECO:0000313" key="6">
    <source>
        <dbReference type="EMBL" id="KAK1283855.1"/>
    </source>
</evidence>
<keyword evidence="4 5" id="KW-0472">Membrane</keyword>
<gene>
    <name evidence="6" type="primary">ZIP6</name>
    <name evidence="6" type="ORF">QJS10_CPB21g01336</name>
</gene>
<evidence type="ECO:0000256" key="1">
    <source>
        <dbReference type="ARBA" id="ARBA00004141"/>
    </source>
</evidence>
<evidence type="ECO:0000256" key="3">
    <source>
        <dbReference type="ARBA" id="ARBA00022989"/>
    </source>
</evidence>
<feature type="transmembrane region" description="Helical" evidence="5">
    <location>
        <begin position="94"/>
        <end position="113"/>
    </location>
</feature>
<dbReference type="AlphaFoldDB" id="A0AAV9C417"/>
<feature type="transmembrane region" description="Helical" evidence="5">
    <location>
        <begin position="58"/>
        <end position="82"/>
    </location>
</feature>
<keyword evidence="7" id="KW-1185">Reference proteome</keyword>
<keyword evidence="2 5" id="KW-0812">Transmembrane</keyword>
<reference evidence="6" key="2">
    <citation type="submission" date="2023-06" db="EMBL/GenBank/DDBJ databases">
        <authorList>
            <person name="Ma L."/>
            <person name="Liu K.-W."/>
            <person name="Li Z."/>
            <person name="Hsiao Y.-Y."/>
            <person name="Qi Y."/>
            <person name="Fu T."/>
            <person name="Tang G."/>
            <person name="Zhang D."/>
            <person name="Sun W.-H."/>
            <person name="Liu D.-K."/>
            <person name="Li Y."/>
            <person name="Chen G.-Z."/>
            <person name="Liu X.-D."/>
            <person name="Liao X.-Y."/>
            <person name="Jiang Y.-T."/>
            <person name="Yu X."/>
            <person name="Hao Y."/>
            <person name="Huang J."/>
            <person name="Zhao X.-W."/>
            <person name="Ke S."/>
            <person name="Chen Y.-Y."/>
            <person name="Wu W.-L."/>
            <person name="Hsu J.-L."/>
            <person name="Lin Y.-F."/>
            <person name="Huang M.-D."/>
            <person name="Li C.-Y."/>
            <person name="Huang L."/>
            <person name="Wang Z.-W."/>
            <person name="Zhao X."/>
            <person name="Zhong W.-Y."/>
            <person name="Peng D.-H."/>
            <person name="Ahmad S."/>
            <person name="Lan S."/>
            <person name="Zhang J.-S."/>
            <person name="Tsai W.-C."/>
            <person name="Van De Peer Y."/>
            <person name="Liu Z.-J."/>
        </authorList>
    </citation>
    <scope>NUCLEOTIDE SEQUENCE</scope>
    <source>
        <strain evidence="6">CP</strain>
        <tissue evidence="6">Leaves</tissue>
    </source>
</reference>
<proteinExistence type="predicted"/>
<evidence type="ECO:0000313" key="7">
    <source>
        <dbReference type="Proteomes" id="UP001180020"/>
    </source>
</evidence>
<organism evidence="6 7">
    <name type="scientific">Acorus calamus</name>
    <name type="common">Sweet flag</name>
    <dbReference type="NCBI Taxonomy" id="4465"/>
    <lineage>
        <taxon>Eukaryota</taxon>
        <taxon>Viridiplantae</taxon>
        <taxon>Streptophyta</taxon>
        <taxon>Embryophyta</taxon>
        <taxon>Tracheophyta</taxon>
        <taxon>Spermatophyta</taxon>
        <taxon>Magnoliopsida</taxon>
        <taxon>Liliopsida</taxon>
        <taxon>Acoraceae</taxon>
        <taxon>Acorus</taxon>
    </lineage>
</organism>